<dbReference type="AlphaFoldDB" id="A0A8H3XQ88"/>
<evidence type="ECO:0000313" key="2">
    <source>
        <dbReference type="Proteomes" id="UP000465221"/>
    </source>
</evidence>
<reference evidence="1 2" key="1">
    <citation type="submission" date="2020-01" db="EMBL/GenBank/DDBJ databases">
        <title>Draft genome sequence of Aspergillus udagawae IFM 46972.</title>
        <authorList>
            <person name="Takahashi H."/>
            <person name="Yaguchi T."/>
        </authorList>
    </citation>
    <scope>NUCLEOTIDE SEQUENCE [LARGE SCALE GENOMIC DNA]</scope>
    <source>
        <strain evidence="1 2">IFM 46972</strain>
    </source>
</reference>
<gene>
    <name evidence="1" type="ORF">IFM46972_10835</name>
</gene>
<dbReference type="EMBL" id="BLKC01000155">
    <property type="protein sequence ID" value="GFF57561.1"/>
    <property type="molecule type" value="Genomic_DNA"/>
</dbReference>
<comment type="caution">
    <text evidence="1">The sequence shown here is derived from an EMBL/GenBank/DDBJ whole genome shotgun (WGS) entry which is preliminary data.</text>
</comment>
<evidence type="ECO:0000313" key="1">
    <source>
        <dbReference type="EMBL" id="GFF57561.1"/>
    </source>
</evidence>
<accession>A0A8H3XQ88</accession>
<sequence length="261" mass="29437">MGNWKITTPESIPKDEVLKNITESLRRQVSSGVPRSGVPVDIVSYELQHRLKEAIRTGYEPNENGQPSEDDINAVYDLVSKYLAAYQWIQSQQENVHQWIGNNFPEDESRDVSGILSQRGPIDEAIATLLKNKRQTRTADFHRQQESEARQVFASLLNTTSEDNIKIFGNALSKMSYKARNNALQVLQNLQDKGTFDASLVLGFRKVLKSDYEVGLFDRYFGKVDITTFAAGAGKAKLDTKILEALADANNVRDLLYRSLH</sequence>
<organism evidence="1 2">
    <name type="scientific">Aspergillus udagawae</name>
    <dbReference type="NCBI Taxonomy" id="91492"/>
    <lineage>
        <taxon>Eukaryota</taxon>
        <taxon>Fungi</taxon>
        <taxon>Dikarya</taxon>
        <taxon>Ascomycota</taxon>
        <taxon>Pezizomycotina</taxon>
        <taxon>Eurotiomycetes</taxon>
        <taxon>Eurotiomycetidae</taxon>
        <taxon>Eurotiales</taxon>
        <taxon>Aspergillaceae</taxon>
        <taxon>Aspergillus</taxon>
        <taxon>Aspergillus subgen. Fumigati</taxon>
    </lineage>
</organism>
<protein>
    <submittedName>
        <fullName evidence="1">Uncharacterized protein</fullName>
    </submittedName>
</protein>
<name>A0A8H3XQ88_9EURO</name>
<proteinExistence type="predicted"/>
<dbReference type="Proteomes" id="UP000465221">
    <property type="component" value="Unassembled WGS sequence"/>
</dbReference>